<dbReference type="InterPro" id="IPR001279">
    <property type="entry name" value="Metallo-B-lactamas"/>
</dbReference>
<dbReference type="PANTHER" id="PTHR43546">
    <property type="entry name" value="UPF0173 METAL-DEPENDENT HYDROLASE MJ1163-RELATED"/>
    <property type="match status" value="1"/>
</dbReference>
<dbReference type="InterPro" id="IPR050114">
    <property type="entry name" value="UPF0173_UPF0282_UlaG_hydrolase"/>
</dbReference>
<dbReference type="KEGG" id="lyk:FLP23_12035"/>
<keyword evidence="3" id="KW-1185">Reference proteome</keyword>
<accession>A0A5C1YAU4</accession>
<gene>
    <name evidence="2" type="ORF">FLP23_12035</name>
</gene>
<dbReference type="RefSeq" id="WP_149326085.1">
    <property type="nucleotide sequence ID" value="NZ_CP043504.1"/>
</dbReference>
<proteinExistence type="predicted"/>
<dbReference type="SUPFAM" id="SSF56281">
    <property type="entry name" value="Metallo-hydrolase/oxidoreductase"/>
    <property type="match status" value="1"/>
</dbReference>
<dbReference type="PANTHER" id="PTHR43546:SF3">
    <property type="entry name" value="UPF0173 METAL-DEPENDENT HYDROLASE MJ1163"/>
    <property type="match status" value="1"/>
</dbReference>
<dbReference type="InterPro" id="IPR036866">
    <property type="entry name" value="RibonucZ/Hydroxyglut_hydro"/>
</dbReference>
<organism evidence="2 3">
    <name type="scientific">Protaetiibacter larvae</name>
    <dbReference type="NCBI Taxonomy" id="2592654"/>
    <lineage>
        <taxon>Bacteria</taxon>
        <taxon>Bacillati</taxon>
        <taxon>Actinomycetota</taxon>
        <taxon>Actinomycetes</taxon>
        <taxon>Micrococcales</taxon>
        <taxon>Microbacteriaceae</taxon>
        <taxon>Protaetiibacter</taxon>
    </lineage>
</organism>
<evidence type="ECO:0000313" key="2">
    <source>
        <dbReference type="EMBL" id="QEO10670.1"/>
    </source>
</evidence>
<reference evidence="2 3" key="1">
    <citation type="submission" date="2019-09" db="EMBL/GenBank/DDBJ databases">
        <title>Genome sequencing of strain KACC 19322.</title>
        <authorList>
            <person name="Heo J."/>
            <person name="Kim S.-J."/>
            <person name="Kim J.-S."/>
            <person name="Hong S.-B."/>
            <person name="Kwon S.-W."/>
        </authorList>
    </citation>
    <scope>NUCLEOTIDE SEQUENCE [LARGE SCALE GENOMIC DNA]</scope>
    <source>
        <strain evidence="2 3">KACC 19322</strain>
    </source>
</reference>
<dbReference type="GO" id="GO:0016787">
    <property type="term" value="F:hydrolase activity"/>
    <property type="evidence" value="ECO:0007669"/>
    <property type="project" value="UniProtKB-KW"/>
</dbReference>
<dbReference type="EMBL" id="CP043504">
    <property type="protein sequence ID" value="QEO10670.1"/>
    <property type="molecule type" value="Genomic_DNA"/>
</dbReference>
<dbReference type="SMART" id="SM00849">
    <property type="entry name" value="Lactamase_B"/>
    <property type="match status" value="1"/>
</dbReference>
<evidence type="ECO:0000259" key="1">
    <source>
        <dbReference type="SMART" id="SM00849"/>
    </source>
</evidence>
<protein>
    <submittedName>
        <fullName evidence="2">MBL fold metallo-hydrolase</fullName>
    </submittedName>
</protein>
<name>A0A5C1YAU4_9MICO</name>
<dbReference type="Pfam" id="PF13483">
    <property type="entry name" value="Lactamase_B_3"/>
    <property type="match status" value="1"/>
</dbReference>
<dbReference type="AlphaFoldDB" id="A0A5C1YAU4"/>
<dbReference type="Proteomes" id="UP000322159">
    <property type="component" value="Chromosome"/>
</dbReference>
<sequence length="213" mass="22522">MNVTKYEHACLVVSKGDARLVIDPGVFLATLPDASGVVAVVITHEHGDHYSADRVRDILAASPDARVFGPPGVVAAAAKDGIEVEAVGHGDAITVEPFTLRFFGATHSVIHSSIPVIDNVGVLVDDAFYYGGDSYTVPDAPVELLAAPIGAPWLKIGEAIDYVLEVKPRHAFPIHDMTLSAAGRGMAADRLKWATEQGGGTFQVLEPGESIDW</sequence>
<keyword evidence="2" id="KW-0378">Hydrolase</keyword>
<dbReference type="Gene3D" id="3.60.15.10">
    <property type="entry name" value="Ribonuclease Z/Hydroxyacylglutathione hydrolase-like"/>
    <property type="match status" value="1"/>
</dbReference>
<evidence type="ECO:0000313" key="3">
    <source>
        <dbReference type="Proteomes" id="UP000322159"/>
    </source>
</evidence>
<dbReference type="OrthoDB" id="3190691at2"/>
<feature type="domain" description="Metallo-beta-lactamase" evidence="1">
    <location>
        <begin position="6"/>
        <end position="175"/>
    </location>
</feature>